<dbReference type="GeneID" id="82527202"/>
<evidence type="ECO:0000313" key="1">
    <source>
        <dbReference type="EMBL" id="PWB00440.1"/>
    </source>
</evidence>
<gene>
    <name evidence="1" type="ORF">C5O23_12810</name>
</gene>
<dbReference type="Gene3D" id="3.40.50.140">
    <property type="match status" value="1"/>
</dbReference>
<dbReference type="RefSeq" id="WP_107033317.1">
    <property type="nucleotide sequence ID" value="NZ_PUEC01000042.1"/>
</dbReference>
<dbReference type="Gene3D" id="1.10.290.10">
    <property type="entry name" value="Topoisomerase I, domain 4"/>
    <property type="match status" value="1"/>
</dbReference>
<dbReference type="InterPro" id="IPR013826">
    <property type="entry name" value="Topo_IA_cen_sub3"/>
</dbReference>
<protein>
    <recommendedName>
        <fullName evidence="3">DNA topoisomerase type IA central domain-containing protein</fullName>
    </recommendedName>
</protein>
<dbReference type="AlphaFoldDB" id="A0A2V1IIV0"/>
<dbReference type="EMBL" id="PUEC01000042">
    <property type="protein sequence ID" value="PWB00440.1"/>
    <property type="molecule type" value="Genomic_DNA"/>
</dbReference>
<reference evidence="2" key="1">
    <citation type="submission" date="2018-02" db="EMBL/GenBank/DDBJ databases">
        <authorList>
            <person name="Clavel T."/>
            <person name="Strowig T."/>
        </authorList>
    </citation>
    <scope>NUCLEOTIDE SEQUENCE [LARGE SCALE GENOMIC DNA]</scope>
    <source>
        <strain evidence="2">DSM 103720</strain>
    </source>
</reference>
<comment type="caution">
    <text evidence="1">The sequence shown here is derived from an EMBL/GenBank/DDBJ whole genome shotgun (WGS) entry which is preliminary data.</text>
</comment>
<evidence type="ECO:0000313" key="2">
    <source>
        <dbReference type="Proteomes" id="UP000244905"/>
    </source>
</evidence>
<accession>A0A2V1IIV0</accession>
<sequence>MKQKNLITVVTDHELTADTIARAIGANEKHEGYYLGNGYAVTWTNGGVIEATFSPSENFVLSTTMNSRQVYAHNFKFAMRDYDELVGYKKTEQDRKQLATIKALWGMSHTVVNAMSPEKYGDFDFLNLYYFIAVPVAVRRAWLPILTKGAIRHGVIHGPQNRREYEEWLDNEIYNRLVEKSKENVELKGACIMEEMPVEVSTADAERIGVEPPEVGTILTMDKNAMRITDCQPLLNMPLMLLKAAVELDFDHMKTMQTAYTLYAKKLISYPFTVQNTIPFGVWKLMLRNKKNLRYNSKWGKEARRIRMPRRHNFRNFRDGECIYNGFGIVTTGLHPTDLSRDEEKLYNLIVKSVIDAFA</sequence>
<dbReference type="SUPFAM" id="SSF56712">
    <property type="entry name" value="Prokaryotic type I DNA topoisomerase"/>
    <property type="match status" value="1"/>
</dbReference>
<organism evidence="1 2">
    <name type="scientific">Duncaniella muris</name>
    <dbReference type="NCBI Taxonomy" id="2094150"/>
    <lineage>
        <taxon>Bacteria</taxon>
        <taxon>Pseudomonadati</taxon>
        <taxon>Bacteroidota</taxon>
        <taxon>Bacteroidia</taxon>
        <taxon>Bacteroidales</taxon>
        <taxon>Muribaculaceae</taxon>
        <taxon>Duncaniella</taxon>
    </lineage>
</organism>
<evidence type="ECO:0008006" key="3">
    <source>
        <dbReference type="Google" id="ProtNLM"/>
    </source>
</evidence>
<proteinExistence type="predicted"/>
<dbReference type="InterPro" id="IPR023405">
    <property type="entry name" value="Topo_IA_core_domain"/>
</dbReference>
<keyword evidence="2" id="KW-1185">Reference proteome</keyword>
<dbReference type="Proteomes" id="UP000244905">
    <property type="component" value="Unassembled WGS sequence"/>
</dbReference>
<name>A0A2V1IIV0_9BACT</name>